<reference evidence="2" key="1">
    <citation type="submission" date="2020-08" db="EMBL/GenBank/DDBJ databases">
        <title>Multicomponent nature underlies the extraordinary mechanical properties of spider dragline silk.</title>
        <authorList>
            <person name="Kono N."/>
            <person name="Nakamura H."/>
            <person name="Mori M."/>
            <person name="Yoshida Y."/>
            <person name="Ohtoshi R."/>
            <person name="Malay A.D."/>
            <person name="Moran D.A.P."/>
            <person name="Tomita M."/>
            <person name="Numata K."/>
            <person name="Arakawa K."/>
        </authorList>
    </citation>
    <scope>NUCLEOTIDE SEQUENCE</scope>
</reference>
<organism evidence="2 3">
    <name type="scientific">Trichonephila inaurata madagascariensis</name>
    <dbReference type="NCBI Taxonomy" id="2747483"/>
    <lineage>
        <taxon>Eukaryota</taxon>
        <taxon>Metazoa</taxon>
        <taxon>Ecdysozoa</taxon>
        <taxon>Arthropoda</taxon>
        <taxon>Chelicerata</taxon>
        <taxon>Arachnida</taxon>
        <taxon>Araneae</taxon>
        <taxon>Araneomorphae</taxon>
        <taxon>Entelegynae</taxon>
        <taxon>Araneoidea</taxon>
        <taxon>Nephilidae</taxon>
        <taxon>Trichonephila</taxon>
        <taxon>Trichonephila inaurata</taxon>
    </lineage>
</organism>
<dbReference type="PANTHER" id="PTHR19303:SF73">
    <property type="entry name" value="PROTEIN PDC2"/>
    <property type="match status" value="1"/>
</dbReference>
<accession>A0A8X6Y7J7</accession>
<feature type="domain" description="DDE-1" evidence="1">
    <location>
        <begin position="72"/>
        <end position="128"/>
    </location>
</feature>
<dbReference type="Proteomes" id="UP000886998">
    <property type="component" value="Unassembled WGS sequence"/>
</dbReference>
<keyword evidence="3" id="KW-1185">Reference proteome</keyword>
<evidence type="ECO:0000259" key="1">
    <source>
        <dbReference type="Pfam" id="PF03184"/>
    </source>
</evidence>
<comment type="caution">
    <text evidence="2">The sequence shown here is derived from an EMBL/GenBank/DDBJ whole genome shotgun (WGS) entry which is preliminary data.</text>
</comment>
<protein>
    <submittedName>
        <fullName evidence="2">Jerky-like protein</fullName>
    </submittedName>
</protein>
<dbReference type="GO" id="GO:0005634">
    <property type="term" value="C:nucleus"/>
    <property type="evidence" value="ECO:0007669"/>
    <property type="project" value="TreeGrafter"/>
</dbReference>
<dbReference type="EMBL" id="BMAV01015685">
    <property type="protein sequence ID" value="GFY65775.1"/>
    <property type="molecule type" value="Genomic_DNA"/>
</dbReference>
<dbReference type="GO" id="GO:0003677">
    <property type="term" value="F:DNA binding"/>
    <property type="evidence" value="ECO:0007669"/>
    <property type="project" value="TreeGrafter"/>
</dbReference>
<name>A0A8X6Y7J7_9ARAC</name>
<dbReference type="InterPro" id="IPR004875">
    <property type="entry name" value="DDE_SF_endonuclease_dom"/>
</dbReference>
<dbReference type="InterPro" id="IPR050863">
    <property type="entry name" value="CenT-Element_Derived"/>
</dbReference>
<sequence>MRELQIEGELLSGYKNSARKFKETFLQHVGAKDYSRDDVYNVEETGVNWKAQPSKSLASKRESTATGFKVNKERATAMVCVNASGAHILQLLVIGKSKKPHCFKSVSCLHTLYKVQKSSWRNSALFSDSQVLYRLHSQHQETL</sequence>
<dbReference type="PANTHER" id="PTHR19303">
    <property type="entry name" value="TRANSPOSON"/>
    <property type="match status" value="1"/>
</dbReference>
<proteinExistence type="predicted"/>
<gene>
    <name evidence="2" type="primary">NCL1_26437</name>
    <name evidence="2" type="ORF">TNIN_197841</name>
</gene>
<evidence type="ECO:0000313" key="3">
    <source>
        <dbReference type="Proteomes" id="UP000886998"/>
    </source>
</evidence>
<dbReference type="AlphaFoldDB" id="A0A8X6Y7J7"/>
<evidence type="ECO:0000313" key="2">
    <source>
        <dbReference type="EMBL" id="GFY65775.1"/>
    </source>
</evidence>
<dbReference type="OrthoDB" id="125347at2759"/>
<dbReference type="Pfam" id="PF03184">
    <property type="entry name" value="DDE_1"/>
    <property type="match status" value="1"/>
</dbReference>